<dbReference type="Gene3D" id="3.30.420.80">
    <property type="entry name" value="Ribosomal protein S11"/>
    <property type="match status" value="1"/>
</dbReference>
<dbReference type="FunFam" id="3.30.420.80:FF:000011">
    <property type="entry name" value="37S ribosomal protein S18, mitochondrial"/>
    <property type="match status" value="1"/>
</dbReference>
<name>A0A443HPN2_BYSSP</name>
<evidence type="ECO:0000256" key="7">
    <source>
        <dbReference type="ARBA" id="ARBA00070326"/>
    </source>
</evidence>
<dbReference type="GO" id="GO:1990904">
    <property type="term" value="C:ribonucleoprotein complex"/>
    <property type="evidence" value="ECO:0007669"/>
    <property type="project" value="UniProtKB-KW"/>
</dbReference>
<dbReference type="AlphaFoldDB" id="A0A443HPN2"/>
<dbReference type="InterPro" id="IPR001971">
    <property type="entry name" value="Ribosomal_uS11"/>
</dbReference>
<dbReference type="GeneID" id="39600419"/>
<dbReference type="SUPFAM" id="SSF53137">
    <property type="entry name" value="Translational machinery components"/>
    <property type="match status" value="1"/>
</dbReference>
<gene>
    <name evidence="8" type="ORF">C8Q69DRAFT_474695</name>
</gene>
<dbReference type="STRING" id="264951.A0A443HPN2"/>
<dbReference type="InterPro" id="IPR036967">
    <property type="entry name" value="Ribosomal_uS11_sf"/>
</dbReference>
<dbReference type="GO" id="GO:0003735">
    <property type="term" value="F:structural constituent of ribosome"/>
    <property type="evidence" value="ECO:0007669"/>
    <property type="project" value="InterPro"/>
</dbReference>
<dbReference type="Proteomes" id="UP000283841">
    <property type="component" value="Unassembled WGS sequence"/>
</dbReference>
<keyword evidence="3" id="KW-0689">Ribosomal protein</keyword>
<reference evidence="8 9" key="1">
    <citation type="journal article" date="2018" name="Front. Microbiol.">
        <title>Genomic and genetic insights into a cosmopolitan fungus, Paecilomyces variotii (Eurotiales).</title>
        <authorList>
            <person name="Urquhart A.S."/>
            <person name="Mondo S.J."/>
            <person name="Makela M.R."/>
            <person name="Hane J.K."/>
            <person name="Wiebenga A."/>
            <person name="He G."/>
            <person name="Mihaltcheva S."/>
            <person name="Pangilinan J."/>
            <person name="Lipzen A."/>
            <person name="Barry K."/>
            <person name="de Vries R.P."/>
            <person name="Grigoriev I.V."/>
            <person name="Idnurm A."/>
        </authorList>
    </citation>
    <scope>NUCLEOTIDE SEQUENCE [LARGE SCALE GENOMIC DNA]</scope>
    <source>
        <strain evidence="8 9">CBS 101075</strain>
    </source>
</reference>
<sequence length="238" mass="26606">MNFQIMNRLSAALPSVCQRCQIRLTPSQLLRPFSSSRHINAQPNTTSRDKGQALEKQILDTGNSQPSEANSPLSKITQLMQGEKSGTSQPVSRDYFRMAESLEAEMIKHPYADRAPPHHLHIYAHKHNTILTLTRPNGNPLLSLGCGNLGFRKAGRSGYDPAYQLASHVFGQIQERGLLLDIKRLELVYRGFGPGREAFTKVLLGNEGRYIRGLVSRVTDSTRIKFGGTRSRKVRRLG</sequence>
<dbReference type="PANTHER" id="PTHR11759">
    <property type="entry name" value="40S RIBOSOMAL PROTEIN S14/30S RIBOSOMAL PROTEIN S11"/>
    <property type="match status" value="1"/>
</dbReference>
<proteinExistence type="inferred from homology"/>
<dbReference type="GO" id="GO:0005840">
    <property type="term" value="C:ribosome"/>
    <property type="evidence" value="ECO:0007669"/>
    <property type="project" value="UniProtKB-KW"/>
</dbReference>
<evidence type="ECO:0000256" key="1">
    <source>
        <dbReference type="ARBA" id="ARBA00004173"/>
    </source>
</evidence>
<dbReference type="GO" id="GO:0005739">
    <property type="term" value="C:mitochondrion"/>
    <property type="evidence" value="ECO:0007669"/>
    <property type="project" value="UniProtKB-SubCell"/>
</dbReference>
<dbReference type="EMBL" id="RCNU01000009">
    <property type="protein sequence ID" value="RWQ93739.1"/>
    <property type="molecule type" value="Genomic_DNA"/>
</dbReference>
<keyword evidence="9" id="KW-1185">Reference proteome</keyword>
<dbReference type="RefSeq" id="XP_028483384.1">
    <property type="nucleotide sequence ID" value="XM_028631142.1"/>
</dbReference>
<protein>
    <recommendedName>
        <fullName evidence="7">Small ribosomal subunit protein uS11m</fullName>
    </recommendedName>
</protein>
<dbReference type="Pfam" id="PF00411">
    <property type="entry name" value="Ribosomal_S11"/>
    <property type="match status" value="1"/>
</dbReference>
<evidence type="ECO:0000256" key="6">
    <source>
        <dbReference type="ARBA" id="ARBA00037226"/>
    </source>
</evidence>
<evidence type="ECO:0000256" key="5">
    <source>
        <dbReference type="ARBA" id="ARBA00023274"/>
    </source>
</evidence>
<organism evidence="8 9">
    <name type="scientific">Byssochlamys spectabilis</name>
    <name type="common">Paecilomyces variotii</name>
    <dbReference type="NCBI Taxonomy" id="264951"/>
    <lineage>
        <taxon>Eukaryota</taxon>
        <taxon>Fungi</taxon>
        <taxon>Dikarya</taxon>
        <taxon>Ascomycota</taxon>
        <taxon>Pezizomycotina</taxon>
        <taxon>Eurotiomycetes</taxon>
        <taxon>Eurotiomycetidae</taxon>
        <taxon>Eurotiales</taxon>
        <taxon>Thermoascaceae</taxon>
        <taxon>Paecilomyces</taxon>
    </lineage>
</organism>
<evidence type="ECO:0000256" key="4">
    <source>
        <dbReference type="ARBA" id="ARBA00023128"/>
    </source>
</evidence>
<evidence type="ECO:0000313" key="9">
    <source>
        <dbReference type="Proteomes" id="UP000283841"/>
    </source>
</evidence>
<keyword evidence="5" id="KW-0687">Ribonucleoprotein</keyword>
<evidence type="ECO:0000256" key="2">
    <source>
        <dbReference type="ARBA" id="ARBA00006194"/>
    </source>
</evidence>
<dbReference type="VEuPathDB" id="FungiDB:C8Q69DRAFT_474695"/>
<accession>A0A443HPN2</accession>
<evidence type="ECO:0000256" key="3">
    <source>
        <dbReference type="ARBA" id="ARBA00022980"/>
    </source>
</evidence>
<comment type="subcellular location">
    <subcellularLocation>
        <location evidence="1">Mitochondrion</location>
    </subcellularLocation>
</comment>
<comment type="similarity">
    <text evidence="2">Belongs to the universal ribosomal protein uS11 family.</text>
</comment>
<dbReference type="HAMAP" id="MF_01310">
    <property type="entry name" value="Ribosomal_uS11"/>
    <property type="match status" value="1"/>
</dbReference>
<comment type="caution">
    <text evidence="8">The sequence shown here is derived from an EMBL/GenBank/DDBJ whole genome shotgun (WGS) entry which is preliminary data.</text>
</comment>
<dbReference type="GO" id="GO:0006412">
    <property type="term" value="P:translation"/>
    <property type="evidence" value="ECO:0007669"/>
    <property type="project" value="InterPro"/>
</dbReference>
<keyword evidence="4" id="KW-0496">Mitochondrion</keyword>
<comment type="function">
    <text evidence="6">Component of the mitochondrial ribosome (mitoribosome), a dedicated translation machinery responsible for the synthesis of mitochondrial genome-encoded proteins, including at least some of the essential transmembrane subunits of the mitochondrial respiratory chain. The mitoribosomes are attached to the mitochondrial inner membrane and translation products are cotranslationally integrated into the membrane.</text>
</comment>
<evidence type="ECO:0000313" key="8">
    <source>
        <dbReference type="EMBL" id="RWQ93739.1"/>
    </source>
</evidence>